<dbReference type="GO" id="GO:0015347">
    <property type="term" value="F:sodium-independent organic anion transmembrane transporter activity"/>
    <property type="evidence" value="ECO:0007669"/>
    <property type="project" value="TreeGrafter"/>
</dbReference>
<feature type="transmembrane region" description="Helical" evidence="2">
    <location>
        <begin position="6"/>
        <end position="25"/>
    </location>
</feature>
<reference evidence="3" key="1">
    <citation type="submission" date="2021-01" db="EMBL/GenBank/DDBJ databases">
        <authorList>
            <person name="Li R."/>
            <person name="Bekaert M."/>
        </authorList>
    </citation>
    <scope>NUCLEOTIDE SEQUENCE</scope>
    <source>
        <strain evidence="3">Farmed</strain>
    </source>
</reference>
<dbReference type="PANTHER" id="PTHR11388:SF100">
    <property type="entry name" value="SOLUTE CARRIER ORGANIC ANION TRANSPORTER FAMILY MEMBER 4A1"/>
    <property type="match status" value="1"/>
</dbReference>
<dbReference type="Gene3D" id="1.20.1250.20">
    <property type="entry name" value="MFS general substrate transporter like domains"/>
    <property type="match status" value="1"/>
</dbReference>
<dbReference type="AlphaFoldDB" id="A0A812DLN3"/>
<gene>
    <name evidence="3" type="ORF">SPHA_56705</name>
</gene>
<dbReference type="GO" id="GO:0043252">
    <property type="term" value="P:sodium-independent organic anion transport"/>
    <property type="evidence" value="ECO:0007669"/>
    <property type="project" value="TreeGrafter"/>
</dbReference>
<dbReference type="Proteomes" id="UP000597762">
    <property type="component" value="Unassembled WGS sequence"/>
</dbReference>
<evidence type="ECO:0000313" key="3">
    <source>
        <dbReference type="EMBL" id="CAE1303995.1"/>
    </source>
</evidence>
<accession>A0A812DLN3</accession>
<dbReference type="EMBL" id="CAHIKZ030003780">
    <property type="protein sequence ID" value="CAE1303995.1"/>
    <property type="molecule type" value="Genomic_DNA"/>
</dbReference>
<keyword evidence="2" id="KW-0472">Membrane</keyword>
<name>A0A812DLN3_ACAPH</name>
<keyword evidence="1" id="KW-1015">Disulfide bond</keyword>
<dbReference type="Pfam" id="PF03137">
    <property type="entry name" value="OATP"/>
    <property type="match status" value="1"/>
</dbReference>
<keyword evidence="2" id="KW-0812">Transmembrane</keyword>
<evidence type="ECO:0000256" key="1">
    <source>
        <dbReference type="ARBA" id="ARBA00023157"/>
    </source>
</evidence>
<dbReference type="OrthoDB" id="6125972at2759"/>
<comment type="caution">
    <text evidence="3">The sequence shown here is derived from an EMBL/GenBank/DDBJ whole genome shotgun (WGS) entry which is preliminary data.</text>
</comment>
<dbReference type="SUPFAM" id="SSF103473">
    <property type="entry name" value="MFS general substrate transporter"/>
    <property type="match status" value="1"/>
</dbReference>
<dbReference type="InterPro" id="IPR004156">
    <property type="entry name" value="OATP"/>
</dbReference>
<proteinExistence type="predicted"/>
<dbReference type="PANTHER" id="PTHR11388">
    <property type="entry name" value="ORGANIC ANION TRANSPORTER"/>
    <property type="match status" value="1"/>
</dbReference>
<evidence type="ECO:0000256" key="2">
    <source>
        <dbReference type="SAM" id="Phobius"/>
    </source>
</evidence>
<evidence type="ECO:0000313" key="4">
    <source>
        <dbReference type="Proteomes" id="UP000597762"/>
    </source>
</evidence>
<dbReference type="GO" id="GO:0016323">
    <property type="term" value="C:basolateral plasma membrane"/>
    <property type="evidence" value="ECO:0007669"/>
    <property type="project" value="TreeGrafter"/>
</dbReference>
<dbReference type="InterPro" id="IPR036259">
    <property type="entry name" value="MFS_trans_sf"/>
</dbReference>
<sequence length="172" mass="19308">MYIFLLGQILNGVGGATLYTVGFACIDDNVSHKRSPVYISILLCLTMVGVAVGYTAGGKLLDFHVDFLHIDSSRHVFLFIRDIFPLLFSVQRHRYLPCVFARPLPPSKPTIISFLPSFLPICLSSHFHSPSFCFPVSFSHDLSIIFCLFFFHSLSPAFKIGPSFGQLETCYY</sequence>
<feature type="transmembrane region" description="Helical" evidence="2">
    <location>
        <begin position="37"/>
        <end position="57"/>
    </location>
</feature>
<protein>
    <submittedName>
        <fullName evidence="3">SLCO4C</fullName>
    </submittedName>
</protein>
<keyword evidence="2" id="KW-1133">Transmembrane helix</keyword>
<organism evidence="3 4">
    <name type="scientific">Acanthosepion pharaonis</name>
    <name type="common">Pharaoh cuttlefish</name>
    <name type="synonym">Sepia pharaonis</name>
    <dbReference type="NCBI Taxonomy" id="158019"/>
    <lineage>
        <taxon>Eukaryota</taxon>
        <taxon>Metazoa</taxon>
        <taxon>Spiralia</taxon>
        <taxon>Lophotrochozoa</taxon>
        <taxon>Mollusca</taxon>
        <taxon>Cephalopoda</taxon>
        <taxon>Coleoidea</taxon>
        <taxon>Decapodiformes</taxon>
        <taxon>Sepiida</taxon>
        <taxon>Sepiina</taxon>
        <taxon>Sepiidae</taxon>
        <taxon>Acanthosepion</taxon>
    </lineage>
</organism>
<keyword evidence="4" id="KW-1185">Reference proteome</keyword>